<sequence>MAAQHPPAAQLAATQTVWSGAPVASGSGTGFVFAVIGIVLGAALLLLVIGYFMASFGAGAVVISALVALLPLLGVLFAVRWIDRWEPEPRFALAFALLWGAGVAVAIALLVDLVVQIAFAIGGGEANAASEALSVAVQAPIVEEIAKGLGVLLLVWIARKSFDGPVDGLVYAAVVAAGFAFTENILYFGEALIEGGTADLGGTFVMRGIFSPFAHVMFTACTGIAIGFGVTRTRGAGILGYFAIGLVFAIGLHALWNGSLLVVTDFFGYYFLVQVPLFAFAIVLVVLLRRAEQRATRVRLQEYADAGWFADGEVQMLATSNGRRAARRWARTLPGEKSAAMKQLTADATRLALVRQRILSGRGGLETLGEERALLDAITRDRAAMLAPTGPAF</sequence>
<feature type="transmembrane region" description="Helical" evidence="1">
    <location>
        <begin position="91"/>
        <end position="121"/>
    </location>
</feature>
<feature type="transmembrane region" description="Helical" evidence="1">
    <location>
        <begin position="169"/>
        <end position="189"/>
    </location>
</feature>
<feature type="transmembrane region" description="Helical" evidence="1">
    <location>
        <begin position="238"/>
        <end position="256"/>
    </location>
</feature>
<dbReference type="Proteomes" id="UP000291483">
    <property type="component" value="Unassembled WGS sequence"/>
</dbReference>
<keyword evidence="1" id="KW-0812">Transmembrane</keyword>
<keyword evidence="1" id="KW-1133">Transmembrane helix</keyword>
<feature type="transmembrane region" description="Helical" evidence="1">
    <location>
        <begin position="209"/>
        <end position="231"/>
    </location>
</feature>
<protein>
    <submittedName>
        <fullName evidence="2">RsiW-degrading membrane proteinase PrsW (M82 family)</fullName>
    </submittedName>
</protein>
<feature type="transmembrane region" description="Helical" evidence="1">
    <location>
        <begin position="133"/>
        <end position="157"/>
    </location>
</feature>
<accession>A0A4Q8AMK6</accession>
<feature type="transmembrane region" description="Helical" evidence="1">
    <location>
        <begin position="268"/>
        <end position="288"/>
    </location>
</feature>
<dbReference type="PANTHER" id="PTHR36844">
    <property type="entry name" value="PROTEASE PRSW"/>
    <property type="match status" value="1"/>
</dbReference>
<proteinExistence type="predicted"/>
<reference evidence="2 3" key="1">
    <citation type="submission" date="2019-02" db="EMBL/GenBank/DDBJ databases">
        <title>Sequencing the genomes of 1000 actinobacteria strains.</title>
        <authorList>
            <person name="Klenk H.-P."/>
        </authorList>
    </citation>
    <scope>NUCLEOTIDE SEQUENCE [LARGE SCALE GENOMIC DNA]</scope>
    <source>
        <strain evidence="2 3">DSM 18319</strain>
    </source>
</reference>
<evidence type="ECO:0000313" key="3">
    <source>
        <dbReference type="Proteomes" id="UP000291483"/>
    </source>
</evidence>
<keyword evidence="3" id="KW-1185">Reference proteome</keyword>
<feature type="transmembrane region" description="Helical" evidence="1">
    <location>
        <begin position="58"/>
        <end position="79"/>
    </location>
</feature>
<gene>
    <name evidence="2" type="ORF">EV379_2135</name>
</gene>
<evidence type="ECO:0000313" key="2">
    <source>
        <dbReference type="EMBL" id="RZU65797.1"/>
    </source>
</evidence>
<dbReference type="PANTHER" id="PTHR36844:SF1">
    <property type="entry name" value="PROTEASE PRSW"/>
    <property type="match status" value="1"/>
</dbReference>
<keyword evidence="1" id="KW-0472">Membrane</keyword>
<comment type="caution">
    <text evidence="2">The sequence shown here is derived from an EMBL/GenBank/DDBJ whole genome shotgun (WGS) entry which is preliminary data.</text>
</comment>
<evidence type="ECO:0000256" key="1">
    <source>
        <dbReference type="SAM" id="Phobius"/>
    </source>
</evidence>
<dbReference type="AlphaFoldDB" id="A0A4Q8AMK6"/>
<dbReference type="GO" id="GO:0008233">
    <property type="term" value="F:peptidase activity"/>
    <property type="evidence" value="ECO:0007669"/>
    <property type="project" value="InterPro"/>
</dbReference>
<dbReference type="Pfam" id="PF13367">
    <property type="entry name" value="PrsW-protease"/>
    <property type="match status" value="1"/>
</dbReference>
<feature type="transmembrane region" description="Helical" evidence="1">
    <location>
        <begin position="31"/>
        <end position="52"/>
    </location>
</feature>
<dbReference type="EMBL" id="SHLC01000001">
    <property type="protein sequence ID" value="RZU65797.1"/>
    <property type="molecule type" value="Genomic_DNA"/>
</dbReference>
<name>A0A4Q8AMK6_9MICO</name>
<dbReference type="InterPro" id="IPR026898">
    <property type="entry name" value="PrsW"/>
</dbReference>
<organism evidence="2 3">
    <name type="scientific">Microterricola gilva</name>
    <dbReference type="NCBI Taxonomy" id="393267"/>
    <lineage>
        <taxon>Bacteria</taxon>
        <taxon>Bacillati</taxon>
        <taxon>Actinomycetota</taxon>
        <taxon>Actinomycetes</taxon>
        <taxon>Micrococcales</taxon>
        <taxon>Microbacteriaceae</taxon>
        <taxon>Microterricola</taxon>
    </lineage>
</organism>